<name>W5V042_9BACT</name>
<proteinExistence type="predicted"/>
<evidence type="ECO:0000313" key="2">
    <source>
        <dbReference type="EMBL" id="AHH45168.1"/>
    </source>
</evidence>
<organism evidence="2 3">
    <name type="scientific">Mesomycoplasma bovoculi M165/69</name>
    <dbReference type="NCBI Taxonomy" id="743966"/>
    <lineage>
        <taxon>Bacteria</taxon>
        <taxon>Bacillati</taxon>
        <taxon>Mycoplasmatota</taxon>
        <taxon>Mycoplasmoidales</taxon>
        <taxon>Metamycoplasmataceae</taxon>
        <taxon>Mesomycoplasma</taxon>
    </lineage>
</organism>
<protein>
    <submittedName>
        <fullName evidence="2">Uncharacterized protein</fullName>
    </submittedName>
</protein>
<evidence type="ECO:0000256" key="1">
    <source>
        <dbReference type="SAM" id="Phobius"/>
    </source>
</evidence>
<keyword evidence="1" id="KW-1133">Transmembrane helix</keyword>
<dbReference type="RefSeq" id="WP_022934965.1">
    <property type="nucleotide sequence ID" value="NZ_CP007154.1"/>
</dbReference>
<dbReference type="PATRIC" id="fig|743966.3.peg.154"/>
<dbReference type="EMBL" id="CP007154">
    <property type="protein sequence ID" value="AHH45168.1"/>
    <property type="molecule type" value="Genomic_DNA"/>
</dbReference>
<feature type="transmembrane region" description="Helical" evidence="1">
    <location>
        <begin position="6"/>
        <end position="26"/>
    </location>
</feature>
<dbReference type="STRING" id="743966.MYB_00780"/>
<evidence type="ECO:0000313" key="3">
    <source>
        <dbReference type="Proteomes" id="UP000019229"/>
    </source>
</evidence>
<sequence length="463" mass="55058">MTLFFLIIIFSFFFLLLFIFVSWIIFANYKNKQNSTYYAIPITYDKTKKRLRISNIASSKFVSRIFTNKHFLECMWVSEEDFLAMLKKSSSLKLSILLQNWNKSKTSVYLKTKLFSKKEFEVLFSSEPYKSFVLIPIQKKYKITNFLAKKSDFQIENKIEILNTKFEFLFLFYLNSSLSNFQIQEFFLSFNSLFFNQIKGIKFKISHINQIVIINYSFKTSLDSKIKIDQTIKFFKTSSKIFWHWAIVDISNYKENIANIVPICLEKASTNNGFYLFKNSDLQQLDINIEKKINFEAAFKQIHKSNSNINLKLINLNIFDNEKIEQIINFFKTSHRLNHQGKIYYINKIILKEILKQDLDVNDIEFFLDDLTDDELVYFSEKVKFSYSTSLNDRLFFVLNLYKPKYLFINPSIESKDESSDQTIFNFLVDYLSKEKINLILPSTSKINIDHFDELVGIYVWDN</sequence>
<dbReference type="AlphaFoldDB" id="W5V042"/>
<gene>
    <name evidence="2" type="ORF">MYB_00780</name>
</gene>
<dbReference type="KEGG" id="mbc:MYB_00780"/>
<keyword evidence="3" id="KW-1185">Reference proteome</keyword>
<reference evidence="2 3" key="1">
    <citation type="journal article" date="2014" name="Genome Announc.">
        <title>Complete Genome Sequence of Mycoplasma bovoculi Strain M165/69T (ATCC 29104).</title>
        <authorList>
            <person name="Calcutt M.J."/>
            <person name="Foecking M.F."/>
        </authorList>
    </citation>
    <scope>NUCLEOTIDE SEQUENCE [LARGE SCALE GENOMIC DNA]</scope>
    <source>
        <strain evidence="2">M165/69</strain>
    </source>
</reference>
<dbReference type="Proteomes" id="UP000019229">
    <property type="component" value="Chromosome"/>
</dbReference>
<accession>W5V042</accession>
<dbReference type="eggNOG" id="ENOG5030MV3">
    <property type="taxonomic scope" value="Bacteria"/>
</dbReference>
<dbReference type="HOGENOM" id="CLU_574674_0_0_14"/>
<keyword evidence="1" id="KW-0472">Membrane</keyword>
<keyword evidence="1" id="KW-0812">Transmembrane</keyword>